<name>A0A8X6NNF6_NEPPI</name>
<dbReference type="EMBL" id="BMAW01059961">
    <property type="protein sequence ID" value="GFT23795.1"/>
    <property type="molecule type" value="Genomic_DNA"/>
</dbReference>
<feature type="transmembrane region" description="Helical" evidence="1">
    <location>
        <begin position="104"/>
        <end position="131"/>
    </location>
</feature>
<evidence type="ECO:0000256" key="1">
    <source>
        <dbReference type="SAM" id="Phobius"/>
    </source>
</evidence>
<keyword evidence="3" id="KW-1185">Reference proteome</keyword>
<keyword evidence="1" id="KW-0472">Membrane</keyword>
<proteinExistence type="predicted"/>
<protein>
    <submittedName>
        <fullName evidence="2">Uncharacterized protein</fullName>
    </submittedName>
</protein>
<keyword evidence="1" id="KW-0812">Transmembrane</keyword>
<dbReference type="Proteomes" id="UP000887013">
    <property type="component" value="Unassembled WGS sequence"/>
</dbReference>
<reference evidence="2" key="1">
    <citation type="submission" date="2020-08" db="EMBL/GenBank/DDBJ databases">
        <title>Multicomponent nature underlies the extraordinary mechanical properties of spider dragline silk.</title>
        <authorList>
            <person name="Kono N."/>
            <person name="Nakamura H."/>
            <person name="Mori M."/>
            <person name="Yoshida Y."/>
            <person name="Ohtoshi R."/>
            <person name="Malay A.D."/>
            <person name="Moran D.A.P."/>
            <person name="Tomita M."/>
            <person name="Numata K."/>
            <person name="Arakawa K."/>
        </authorList>
    </citation>
    <scope>NUCLEOTIDE SEQUENCE</scope>
</reference>
<organism evidence="2 3">
    <name type="scientific">Nephila pilipes</name>
    <name type="common">Giant wood spider</name>
    <name type="synonym">Nephila maculata</name>
    <dbReference type="NCBI Taxonomy" id="299642"/>
    <lineage>
        <taxon>Eukaryota</taxon>
        <taxon>Metazoa</taxon>
        <taxon>Ecdysozoa</taxon>
        <taxon>Arthropoda</taxon>
        <taxon>Chelicerata</taxon>
        <taxon>Arachnida</taxon>
        <taxon>Araneae</taxon>
        <taxon>Araneomorphae</taxon>
        <taxon>Entelegynae</taxon>
        <taxon>Araneoidea</taxon>
        <taxon>Nephilidae</taxon>
        <taxon>Nephila</taxon>
    </lineage>
</organism>
<keyword evidence="1" id="KW-1133">Transmembrane helix</keyword>
<evidence type="ECO:0000313" key="2">
    <source>
        <dbReference type="EMBL" id="GFT23795.1"/>
    </source>
</evidence>
<sequence>MVLRERQMQEIASMARTTGQAKRRSAKYQQILQLTVLEMQWACDGRYGGGSGSFLLCAPKRSSLFAWCFAKIPLRLQRLEQIKDGGNVHCFESIFGISAAAVQAAYAGGAAACCATYVFCMAAASYLPVCLKQRRRLRGKIASKVRRSAYSLLLKIESATKAFNHYHISHPKLIPFQDVTPQ</sequence>
<dbReference type="AlphaFoldDB" id="A0A8X6NNF6"/>
<accession>A0A8X6NNF6</accession>
<evidence type="ECO:0000313" key="3">
    <source>
        <dbReference type="Proteomes" id="UP000887013"/>
    </source>
</evidence>
<gene>
    <name evidence="2" type="ORF">NPIL_20271</name>
</gene>
<comment type="caution">
    <text evidence="2">The sequence shown here is derived from an EMBL/GenBank/DDBJ whole genome shotgun (WGS) entry which is preliminary data.</text>
</comment>